<feature type="domain" description="Transglutaminase-like" evidence="2">
    <location>
        <begin position="293"/>
        <end position="365"/>
    </location>
</feature>
<dbReference type="SUPFAM" id="SSF54001">
    <property type="entry name" value="Cysteine proteinases"/>
    <property type="match status" value="1"/>
</dbReference>
<dbReference type="Gene3D" id="2.60.40.3140">
    <property type="match status" value="1"/>
</dbReference>
<evidence type="ECO:0000259" key="4">
    <source>
        <dbReference type="Pfam" id="PF12970"/>
    </source>
</evidence>
<dbReference type="Gene3D" id="2.60.120.1130">
    <property type="match status" value="1"/>
</dbReference>
<name>A0A6B3NDP6_9CYAN</name>
<accession>A0A6B3NDP6</accession>
<evidence type="ECO:0000256" key="1">
    <source>
        <dbReference type="SAM" id="SignalP"/>
    </source>
</evidence>
<evidence type="ECO:0000313" key="5">
    <source>
        <dbReference type="EMBL" id="NER31239.1"/>
    </source>
</evidence>
<organism evidence="5">
    <name type="scientific">Symploca sp. SIO1C4</name>
    <dbReference type="NCBI Taxonomy" id="2607765"/>
    <lineage>
        <taxon>Bacteria</taxon>
        <taxon>Bacillati</taxon>
        <taxon>Cyanobacteriota</taxon>
        <taxon>Cyanophyceae</taxon>
        <taxon>Coleofasciculales</taxon>
        <taxon>Coleofasciculaceae</taxon>
        <taxon>Symploca</taxon>
    </lineage>
</organism>
<comment type="caution">
    <text evidence="5">The sequence shown here is derived from an EMBL/GenBank/DDBJ whole genome shotgun (WGS) entry which is preliminary data.</text>
</comment>
<dbReference type="InterPro" id="IPR024618">
    <property type="entry name" value="DUF3857"/>
</dbReference>
<evidence type="ECO:0000259" key="2">
    <source>
        <dbReference type="Pfam" id="PF01841"/>
    </source>
</evidence>
<reference evidence="5" key="1">
    <citation type="submission" date="2019-11" db="EMBL/GenBank/DDBJ databases">
        <title>Genomic insights into an expanded diversity of filamentous marine cyanobacteria reveals the extraordinary biosynthetic potential of Moorea and Okeania.</title>
        <authorList>
            <person name="Ferreira Leao T."/>
            <person name="Wang M."/>
            <person name="Moss N."/>
            <person name="Da Silva R."/>
            <person name="Sanders J."/>
            <person name="Nurk S."/>
            <person name="Gurevich A."/>
            <person name="Humphrey G."/>
            <person name="Reher R."/>
            <person name="Zhu Q."/>
            <person name="Belda-Ferre P."/>
            <person name="Glukhov E."/>
            <person name="Rex R."/>
            <person name="Dorrestein P.C."/>
            <person name="Knight R."/>
            <person name="Pevzner P."/>
            <person name="Gerwick W.H."/>
            <person name="Gerwick L."/>
        </authorList>
    </citation>
    <scope>NUCLEOTIDE SEQUENCE</scope>
    <source>
        <strain evidence="5">SIO1C4</strain>
    </source>
</reference>
<dbReference type="Pfam" id="PF12970">
    <property type="entry name" value="DUF3858"/>
    <property type="match status" value="1"/>
</dbReference>
<proteinExistence type="predicted"/>
<evidence type="ECO:0000259" key="3">
    <source>
        <dbReference type="Pfam" id="PF12969"/>
    </source>
</evidence>
<dbReference type="InterPro" id="IPR024544">
    <property type="entry name" value="DUF3858"/>
</dbReference>
<gene>
    <name evidence="5" type="ORF">F6J89_27370</name>
</gene>
<dbReference type="Pfam" id="PF01841">
    <property type="entry name" value="Transglut_core"/>
    <property type="match status" value="1"/>
</dbReference>
<dbReference type="InterPro" id="IPR002931">
    <property type="entry name" value="Transglutaminase-like"/>
</dbReference>
<dbReference type="AlphaFoldDB" id="A0A6B3NDP6"/>
<dbReference type="Pfam" id="PF12969">
    <property type="entry name" value="DUF3857"/>
    <property type="match status" value="1"/>
</dbReference>
<feature type="domain" description="DUF3857" evidence="3">
    <location>
        <begin position="81"/>
        <end position="245"/>
    </location>
</feature>
<dbReference type="Gene3D" id="3.10.620.30">
    <property type="match status" value="1"/>
</dbReference>
<sequence length="668" mass="75354">MKKQPLQLLIASLWVCIALPSIAQTNHYLTTTLKTQPVINTVSVQTALASSEESPNTAKTQSVIENIRVDNYESSYTLNSDYTYSEMMTQRFTLLTPLGVNQGQRVAKTYYPESQSLELIEAYVIQPDGKKIEVSKDNIFTRPTPESQNAPGFSSSLTTTVVFPQLQIGSEIFVKWKLIQKTPPLLGFNIVDSPSFYAQTVKRTVKIIIPDSLELNWKHRGDYAVTAQTRNRQRIITAVIENQPARKPEAAMVSLIDVSPVFVASSLSSWEEVGKLYWQQEHSKVEVTSEIKELANKITGNKQGREAARTIYNWIAQNINYVAVYLNQNAGYVPHTSTEILNNGYGDCKDYVVLMRALLKAKGMDSYPVLVHWGAMTRKLPLWTPAQFNHAIIYLPEYNIFANPTSEYASFGMLDQDLEEQLVVIAAEESRTAHIPNTIPNQNHYSLSSTVTLLGDGTVEGESELTFIGTINSTIRQIFSGFTTPDQIADNWLAQTPEGGYGNLVVSDVNNLDQPMTLQGKWTSPLAINMGKQTYFSTPLGIDFIHLRQLRKYITSGKRLYPVFVGAMEMNWQYKIKLPQDYKVSHIPGNIDFSNDAGKYTSSYKTDGVYIVVKRHLIINKNIYSPQEYPAFKELMYKPVNDARSVMVLQKLVRGHLQKTLQVSRNRH</sequence>
<protein>
    <submittedName>
        <fullName evidence="5">DUF3857 domain-containing protein</fullName>
    </submittedName>
</protein>
<feature type="domain" description="DUF3858" evidence="4">
    <location>
        <begin position="570"/>
        <end position="647"/>
    </location>
</feature>
<feature type="chain" id="PRO_5025458281" evidence="1">
    <location>
        <begin position="24"/>
        <end position="668"/>
    </location>
</feature>
<dbReference type="InterPro" id="IPR038765">
    <property type="entry name" value="Papain-like_cys_pep_sf"/>
</dbReference>
<dbReference type="EMBL" id="JAAHFQ010000759">
    <property type="protein sequence ID" value="NER31239.1"/>
    <property type="molecule type" value="Genomic_DNA"/>
</dbReference>
<keyword evidence="1" id="KW-0732">Signal</keyword>
<feature type="signal peptide" evidence="1">
    <location>
        <begin position="1"/>
        <end position="23"/>
    </location>
</feature>